<dbReference type="Gene3D" id="3.90.550.10">
    <property type="entry name" value="Spore Coat Polysaccharide Biosynthesis Protein SpsA, Chain A"/>
    <property type="match status" value="1"/>
</dbReference>
<dbReference type="Proteomes" id="UP000269412">
    <property type="component" value="Unassembled WGS sequence"/>
</dbReference>
<feature type="domain" description="Nucleotidyl transferase" evidence="3">
    <location>
        <begin position="29"/>
        <end position="163"/>
    </location>
</feature>
<proteinExistence type="predicted"/>
<dbReference type="InterPro" id="IPR029044">
    <property type="entry name" value="Nucleotide-diphossugar_trans"/>
</dbReference>
<evidence type="ECO:0000256" key="2">
    <source>
        <dbReference type="ARBA" id="ARBA00022695"/>
    </source>
</evidence>
<dbReference type="PANTHER" id="PTHR43584">
    <property type="entry name" value="NUCLEOTIDYL TRANSFERASE"/>
    <property type="match status" value="1"/>
</dbReference>
<comment type="caution">
    <text evidence="4">The sequence shown here is derived from an EMBL/GenBank/DDBJ whole genome shotgun (WGS) entry which is preliminary data.</text>
</comment>
<sequence>MTLLLMAAGRGSRYGKLKQFDDLGPNGELLMEYSIFDAIEAGFTQIVVITQKDKVDFTHNHLDERIPEDIELDVIAQETSDIPYGVAFMEDREKPWGTAHAVWSARNVIEDAFVVINADDYYGKEAFINAAKFLNNPDSENSYGLVGYTLKETLSTNGSVSRGICKTDGDNNLIAINEHLKIEKKANVITDITTGANFSGEELVSLNFWVCQPEIFETIEEEFITFLEDKKLVKSSELYLPLIIKKIMDSGEDTIKTIPSNEQWFGITYAADREEVVQALKEKTDNEQYPVPMWQD</sequence>
<dbReference type="SUPFAM" id="SSF53448">
    <property type="entry name" value="Nucleotide-diphospho-sugar transferases"/>
    <property type="match status" value="1"/>
</dbReference>
<dbReference type="GO" id="GO:0016779">
    <property type="term" value="F:nucleotidyltransferase activity"/>
    <property type="evidence" value="ECO:0007669"/>
    <property type="project" value="UniProtKB-KW"/>
</dbReference>
<evidence type="ECO:0000313" key="4">
    <source>
        <dbReference type="EMBL" id="RKR14239.1"/>
    </source>
</evidence>
<dbReference type="EMBL" id="RBIQ01000007">
    <property type="protein sequence ID" value="RKR14239.1"/>
    <property type="molecule type" value="Genomic_DNA"/>
</dbReference>
<organism evidence="4 5">
    <name type="scientific">Maribacter vaceletii</name>
    <dbReference type="NCBI Taxonomy" id="1206816"/>
    <lineage>
        <taxon>Bacteria</taxon>
        <taxon>Pseudomonadati</taxon>
        <taxon>Bacteroidota</taxon>
        <taxon>Flavobacteriia</taxon>
        <taxon>Flavobacteriales</taxon>
        <taxon>Flavobacteriaceae</taxon>
        <taxon>Maribacter</taxon>
    </lineage>
</organism>
<accession>A0A495EC97</accession>
<dbReference type="Pfam" id="PF00483">
    <property type="entry name" value="NTP_transferase"/>
    <property type="match status" value="1"/>
</dbReference>
<dbReference type="PANTHER" id="PTHR43584:SF8">
    <property type="entry name" value="N-ACETYLMURAMATE ALPHA-1-PHOSPHATE URIDYLYLTRANSFERASE"/>
    <property type="match status" value="1"/>
</dbReference>
<name>A0A495EC97_9FLAO</name>
<evidence type="ECO:0000259" key="3">
    <source>
        <dbReference type="Pfam" id="PF00483"/>
    </source>
</evidence>
<protein>
    <submittedName>
        <fullName evidence="4">Nucleotidyltransferase-like protein</fullName>
    </submittedName>
</protein>
<dbReference type="RefSeq" id="WP_245987117.1">
    <property type="nucleotide sequence ID" value="NZ_RBIQ01000007.1"/>
</dbReference>
<keyword evidence="1 4" id="KW-0808">Transferase</keyword>
<dbReference type="InterPro" id="IPR005835">
    <property type="entry name" value="NTP_transferase_dom"/>
</dbReference>
<evidence type="ECO:0000256" key="1">
    <source>
        <dbReference type="ARBA" id="ARBA00022679"/>
    </source>
</evidence>
<evidence type="ECO:0000313" key="5">
    <source>
        <dbReference type="Proteomes" id="UP000269412"/>
    </source>
</evidence>
<reference evidence="4 5" key="1">
    <citation type="submission" date="2018-10" db="EMBL/GenBank/DDBJ databases">
        <title>Genomic Encyclopedia of Archaeal and Bacterial Type Strains, Phase II (KMG-II): from individual species to whole genera.</title>
        <authorList>
            <person name="Goeker M."/>
        </authorList>
    </citation>
    <scope>NUCLEOTIDE SEQUENCE [LARGE SCALE GENOMIC DNA]</scope>
    <source>
        <strain evidence="4 5">DSM 25230</strain>
    </source>
</reference>
<gene>
    <name evidence="4" type="ORF">CLV91_0314</name>
</gene>
<dbReference type="InterPro" id="IPR050065">
    <property type="entry name" value="GlmU-like"/>
</dbReference>
<keyword evidence="5" id="KW-1185">Reference proteome</keyword>
<keyword evidence="2" id="KW-0548">Nucleotidyltransferase</keyword>
<dbReference type="AlphaFoldDB" id="A0A495EC97"/>